<evidence type="ECO:0000313" key="6">
    <source>
        <dbReference type="EMBL" id="KAG7193864.1"/>
    </source>
</evidence>
<evidence type="ECO:0000313" key="7">
    <source>
        <dbReference type="Proteomes" id="UP000790833"/>
    </source>
</evidence>
<dbReference type="RefSeq" id="XP_043049411.1">
    <property type="nucleotide sequence ID" value="XM_043195706.1"/>
</dbReference>
<dbReference type="InterPro" id="IPR016024">
    <property type="entry name" value="ARM-type_fold"/>
</dbReference>
<dbReference type="Proteomes" id="UP000790833">
    <property type="component" value="Unassembled WGS sequence"/>
</dbReference>
<evidence type="ECO:0000256" key="4">
    <source>
        <dbReference type="ARBA" id="ARBA00022737"/>
    </source>
</evidence>
<name>A0A9P7V9M7_9ASCO</name>
<reference evidence="6" key="1">
    <citation type="submission" date="2021-03" db="EMBL/GenBank/DDBJ databases">
        <authorList>
            <person name="Palmer J.M."/>
        </authorList>
    </citation>
    <scope>NUCLEOTIDE SEQUENCE</scope>
    <source>
        <strain evidence="6">ARV_011</strain>
    </source>
</reference>
<keyword evidence="7" id="KW-1185">Reference proteome</keyword>
<evidence type="ECO:0000256" key="2">
    <source>
        <dbReference type="ARBA" id="ARBA00015214"/>
    </source>
</evidence>
<evidence type="ECO:0000259" key="5">
    <source>
        <dbReference type="Pfam" id="PF08609"/>
    </source>
</evidence>
<dbReference type="Pfam" id="PF08609">
    <property type="entry name" value="Fes1"/>
    <property type="match status" value="1"/>
</dbReference>
<dbReference type="PANTHER" id="PTHR19316:SF18">
    <property type="entry name" value="HSP70-BINDING PROTEIN 1"/>
    <property type="match status" value="1"/>
</dbReference>
<organism evidence="6 7">
    <name type="scientific">Scheffersomyces spartinae</name>
    <dbReference type="NCBI Taxonomy" id="45513"/>
    <lineage>
        <taxon>Eukaryota</taxon>
        <taxon>Fungi</taxon>
        <taxon>Dikarya</taxon>
        <taxon>Ascomycota</taxon>
        <taxon>Saccharomycotina</taxon>
        <taxon>Pichiomycetes</taxon>
        <taxon>Debaryomycetaceae</taxon>
        <taxon>Scheffersomyces</taxon>
    </lineage>
</organism>
<dbReference type="PANTHER" id="PTHR19316">
    <property type="entry name" value="PROTEIN FOLDING REGULATOR"/>
    <property type="match status" value="1"/>
</dbReference>
<dbReference type="GeneID" id="66118436"/>
<protein>
    <recommendedName>
        <fullName evidence="3">Hsp70 nucleotide exchange factor FES1</fullName>
    </recommendedName>
    <alternativeName>
        <fullName evidence="2">Hsp70 nucleotide exchange factor fes1</fullName>
    </alternativeName>
</protein>
<dbReference type="GO" id="GO:0000774">
    <property type="term" value="F:adenyl-nucleotide exchange factor activity"/>
    <property type="evidence" value="ECO:0007669"/>
    <property type="project" value="TreeGrafter"/>
</dbReference>
<evidence type="ECO:0000256" key="3">
    <source>
        <dbReference type="ARBA" id="ARBA00020719"/>
    </source>
</evidence>
<dbReference type="InterPro" id="IPR050693">
    <property type="entry name" value="Hsp70_NEF-Inhibitors"/>
</dbReference>
<evidence type="ECO:0000256" key="1">
    <source>
        <dbReference type="ARBA" id="ARBA00011045"/>
    </source>
</evidence>
<dbReference type="InterPro" id="IPR013918">
    <property type="entry name" value="Nucleotide_exch_fac_Fes1"/>
</dbReference>
<dbReference type="AlphaFoldDB" id="A0A9P7V9M7"/>
<dbReference type="GO" id="GO:0005783">
    <property type="term" value="C:endoplasmic reticulum"/>
    <property type="evidence" value="ECO:0007669"/>
    <property type="project" value="TreeGrafter"/>
</dbReference>
<dbReference type="InterPro" id="IPR011989">
    <property type="entry name" value="ARM-like"/>
</dbReference>
<comment type="similarity">
    <text evidence="1">Belongs to the FES1 family.</text>
</comment>
<accession>A0A9P7V9M7</accession>
<dbReference type="OrthoDB" id="10250458at2759"/>
<dbReference type="EMBL" id="JAHMUF010000009">
    <property type="protein sequence ID" value="KAG7193864.1"/>
    <property type="molecule type" value="Genomic_DNA"/>
</dbReference>
<keyword evidence="4" id="KW-0677">Repeat</keyword>
<proteinExistence type="inferred from homology"/>
<dbReference type="Gene3D" id="1.25.10.10">
    <property type="entry name" value="Leucine-rich Repeat Variant"/>
    <property type="match status" value="1"/>
</dbReference>
<dbReference type="SUPFAM" id="SSF48371">
    <property type="entry name" value="ARM repeat"/>
    <property type="match status" value="1"/>
</dbReference>
<sequence>MEKLLQWSIAQQSGDAEAIKKIGKPDEQTLGQLFGAPDEAALMKEAVTVAVLKESTVEAKEIALDNFEMMIENLDNANNIENLKLWTPLLTLLKSGVDDLLRLLVCGIIGIAVQNNPKTQQDFHLHPEGIAELISIAQTSENKTLVVKSLFAISNYIRNFKPGYEEFDKLNGWSALKLCQGQDKANLRVLATISAILSIDRDASGKDLKIIDHIKEHHLVNEMIALLTPNGNVNTVDMALNIIAQLAAIKDFSFSKEELSSISNGLKSIEPIKERLNNDDFNSVEQVK</sequence>
<feature type="domain" description="Nucleotide exchange factor Fes1" evidence="5">
    <location>
        <begin position="1"/>
        <end position="80"/>
    </location>
</feature>
<comment type="caution">
    <text evidence="6">The sequence shown here is derived from an EMBL/GenBank/DDBJ whole genome shotgun (WGS) entry which is preliminary data.</text>
</comment>
<gene>
    <name evidence="6" type="primary">FES1_2</name>
    <name evidence="6" type="ORF">KQ657_005062</name>
</gene>